<gene>
    <name evidence="2" type="primary">oik46</name>
    <name evidence="1" type="ORF">GSOID_T00012465001</name>
</gene>
<sequence>MRMIKVALSAMASAQTADYFESTTIGFQSTTGFETTQSTEVSTQAGFTTRPSTSVDEDSVVTFDPLAGSRSGSRSGGTTVNSLYDVQASIGYLADGVTDAFIFEWTYDSTHTAYAFQYQELEGNYANVTDYTPFTGTPVPTVQGGRTFYALAQPAPNKVYRWKIEPTVGVNYGSATEVLAQSTTTSVIHQAGELYEGGGGFAGQILLPTSFDNSNFVKVDQGAGVGESNAADSVGYVLAVKVQFPAGCPSIRIDADVDPNFIYTDPSITDNHRIFVFPQTHFSNQFSGPIRSFHYYVSGANYAGCSFSDPQTDVTVSVDNSYIVSTSETAEIEPLAGWPSGSSYPPVEWTENRIVNLTDLIQPASHIGPSRALAAPRIDLTVNCAVSFNVEAGLSPGWGFVNENDGTLDITDLWTSTPTSNTVSAVSLQALEWLTQVGIAYRVDIQACPVVDVTGTVNFLELNPASMLVKAVNPTY</sequence>
<accession>E4XIP1</accession>
<keyword evidence="3" id="KW-1185">Reference proteome</keyword>
<proteinExistence type="predicted"/>
<dbReference type="AlphaFoldDB" id="E4XIP1"/>
<evidence type="ECO:0000313" key="1">
    <source>
        <dbReference type="EMBL" id="CBY24575.1"/>
    </source>
</evidence>
<dbReference type="EMBL" id="HE774654">
    <property type="protein sequence ID" value="CCG47897.1"/>
    <property type="molecule type" value="Genomic_DNA"/>
</dbReference>
<dbReference type="EMBL" id="FN653056">
    <property type="protein sequence ID" value="CBY24575.1"/>
    <property type="molecule type" value="Genomic_DNA"/>
</dbReference>
<reference evidence="1" key="1">
    <citation type="journal article" date="2010" name="Science">
        <title>Plasticity of animal genome architecture unmasked by rapid evolution of a pelagic tunicate.</title>
        <authorList>
            <person name="Denoeud F."/>
            <person name="Henriet S."/>
            <person name="Mungpakdee S."/>
            <person name="Aury J.M."/>
            <person name="Da Silva C."/>
            <person name="Brinkmann H."/>
            <person name="Mikhaleva J."/>
            <person name="Olsen L.C."/>
            <person name="Jubin C."/>
            <person name="Canestro C."/>
            <person name="Bouquet J.M."/>
            <person name="Danks G."/>
            <person name="Poulain J."/>
            <person name="Campsteijn C."/>
            <person name="Adamski M."/>
            <person name="Cross I."/>
            <person name="Yadetie F."/>
            <person name="Muffato M."/>
            <person name="Louis A."/>
            <person name="Butcher S."/>
            <person name="Tsagkogeorga G."/>
            <person name="Konrad A."/>
            <person name="Singh S."/>
            <person name="Jensen M.F."/>
            <person name="Cong E.H."/>
            <person name="Eikeseth-Otteraa H."/>
            <person name="Noel B."/>
            <person name="Anthouard V."/>
            <person name="Porcel B.M."/>
            <person name="Kachouri-Lafond R."/>
            <person name="Nishino A."/>
            <person name="Ugolini M."/>
            <person name="Chourrout P."/>
            <person name="Nishida H."/>
            <person name="Aasland R."/>
            <person name="Huzurbazar S."/>
            <person name="Westhof E."/>
            <person name="Delsuc F."/>
            <person name="Lehrach H."/>
            <person name="Reinhardt R."/>
            <person name="Weissenbach J."/>
            <person name="Roy S.W."/>
            <person name="Artiguenave F."/>
            <person name="Postlethwait J.H."/>
            <person name="Manak J.R."/>
            <person name="Thompson E.M."/>
            <person name="Jaillon O."/>
            <person name="Du Pasquier L."/>
            <person name="Boudinot P."/>
            <person name="Liberles D.A."/>
            <person name="Volff J.N."/>
            <person name="Philippe H."/>
            <person name="Lenhard B."/>
            <person name="Roest Crollius H."/>
            <person name="Wincker P."/>
            <person name="Chourrout D."/>
        </authorList>
    </citation>
    <scope>NUCLEOTIDE SEQUENCE [LARGE SCALE GENOMIC DNA]</scope>
</reference>
<evidence type="ECO:0000313" key="3">
    <source>
        <dbReference type="Proteomes" id="UP000001307"/>
    </source>
</evidence>
<evidence type="ECO:0000313" key="2">
    <source>
        <dbReference type="EMBL" id="CCG47897.1"/>
    </source>
</evidence>
<reference evidence="2" key="2">
    <citation type="submission" date="2012-03" db="EMBL/GenBank/DDBJ databases">
        <title>The evolving proteome of a complex extracellular matrix, the Oikopleura house.</title>
        <authorList>
            <person name="Hosp J."/>
            <person name="Sagane Y."/>
            <person name="Danks G."/>
            <person name="Thompson E.M."/>
        </authorList>
    </citation>
    <scope>NUCLEOTIDE SEQUENCE</scope>
</reference>
<dbReference type="InParanoid" id="E4XIP1"/>
<dbReference type="OrthoDB" id="10335039at2759"/>
<protein>
    <submittedName>
        <fullName evidence="2">Oikosin 46</fullName>
    </submittedName>
</protein>
<organism evidence="1">
    <name type="scientific">Oikopleura dioica</name>
    <name type="common">Tunicate</name>
    <dbReference type="NCBI Taxonomy" id="34765"/>
    <lineage>
        <taxon>Eukaryota</taxon>
        <taxon>Metazoa</taxon>
        <taxon>Chordata</taxon>
        <taxon>Tunicata</taxon>
        <taxon>Appendicularia</taxon>
        <taxon>Copelata</taxon>
        <taxon>Oikopleuridae</taxon>
        <taxon>Oikopleura</taxon>
    </lineage>
</organism>
<name>E4XIP1_OIKDI</name>
<dbReference type="Proteomes" id="UP000001307">
    <property type="component" value="Unassembled WGS sequence"/>
</dbReference>